<dbReference type="Gene3D" id="3.40.50.2300">
    <property type="match status" value="2"/>
</dbReference>
<name>A0A1I2TN09_9ACTN</name>
<evidence type="ECO:0000259" key="6">
    <source>
        <dbReference type="PROSITE" id="PS50932"/>
    </source>
</evidence>
<dbReference type="InterPro" id="IPR010982">
    <property type="entry name" value="Lambda_DNA-bd_dom_sf"/>
</dbReference>
<dbReference type="GO" id="GO:0000976">
    <property type="term" value="F:transcription cis-regulatory region binding"/>
    <property type="evidence" value="ECO:0007669"/>
    <property type="project" value="TreeGrafter"/>
</dbReference>
<feature type="compositionally biased region" description="Gly residues" evidence="5">
    <location>
        <begin position="316"/>
        <end position="327"/>
    </location>
</feature>
<dbReference type="AlphaFoldDB" id="A0A1I2TN09"/>
<dbReference type="SUPFAM" id="SSF47413">
    <property type="entry name" value="lambda repressor-like DNA-binding domains"/>
    <property type="match status" value="1"/>
</dbReference>
<dbReference type="STRING" id="504797.SAMN05421678_107258"/>
<evidence type="ECO:0000256" key="3">
    <source>
        <dbReference type="ARBA" id="ARBA00023125"/>
    </source>
</evidence>
<dbReference type="GO" id="GO:0003700">
    <property type="term" value="F:DNA-binding transcription factor activity"/>
    <property type="evidence" value="ECO:0007669"/>
    <property type="project" value="TreeGrafter"/>
</dbReference>
<dbReference type="Pfam" id="PF13377">
    <property type="entry name" value="Peripla_BP_3"/>
    <property type="match status" value="1"/>
</dbReference>
<keyword evidence="2" id="KW-0805">Transcription regulation</keyword>
<proteinExistence type="predicted"/>
<dbReference type="SMART" id="SM00354">
    <property type="entry name" value="HTH_LACI"/>
    <property type="match status" value="1"/>
</dbReference>
<dbReference type="SUPFAM" id="SSF53822">
    <property type="entry name" value="Periplasmic binding protein-like I"/>
    <property type="match status" value="1"/>
</dbReference>
<evidence type="ECO:0000313" key="7">
    <source>
        <dbReference type="EMBL" id="NYH83151.1"/>
    </source>
</evidence>
<dbReference type="PANTHER" id="PTHR30146">
    <property type="entry name" value="LACI-RELATED TRANSCRIPTIONAL REPRESSOR"/>
    <property type="match status" value="1"/>
</dbReference>
<evidence type="ECO:0000313" key="9">
    <source>
        <dbReference type="Proteomes" id="UP000199052"/>
    </source>
</evidence>
<dbReference type="CDD" id="cd01392">
    <property type="entry name" value="HTH_LacI"/>
    <property type="match status" value="1"/>
</dbReference>
<dbReference type="CDD" id="cd06267">
    <property type="entry name" value="PBP1_LacI_sugar_binding-like"/>
    <property type="match status" value="1"/>
</dbReference>
<dbReference type="PANTHER" id="PTHR30146:SF148">
    <property type="entry name" value="HTH-TYPE TRANSCRIPTIONAL REPRESSOR PURR-RELATED"/>
    <property type="match status" value="1"/>
</dbReference>
<evidence type="ECO:0000256" key="1">
    <source>
        <dbReference type="ARBA" id="ARBA00022491"/>
    </source>
</evidence>
<evidence type="ECO:0000256" key="5">
    <source>
        <dbReference type="SAM" id="MobiDB-lite"/>
    </source>
</evidence>
<feature type="region of interest" description="Disordered" evidence="5">
    <location>
        <begin position="309"/>
        <end position="373"/>
    </location>
</feature>
<evidence type="ECO:0000313" key="8">
    <source>
        <dbReference type="EMBL" id="SFG66203.1"/>
    </source>
</evidence>
<organism evidence="8 9">
    <name type="scientific">Actinopolymorpha cephalotaxi</name>
    <dbReference type="NCBI Taxonomy" id="504797"/>
    <lineage>
        <taxon>Bacteria</taxon>
        <taxon>Bacillati</taxon>
        <taxon>Actinomycetota</taxon>
        <taxon>Actinomycetes</taxon>
        <taxon>Propionibacteriales</taxon>
        <taxon>Actinopolymorphaceae</taxon>
        <taxon>Actinopolymorpha</taxon>
    </lineage>
</organism>
<dbReference type="Pfam" id="PF00356">
    <property type="entry name" value="LacI"/>
    <property type="match status" value="1"/>
</dbReference>
<dbReference type="Proteomes" id="UP000199052">
    <property type="component" value="Unassembled WGS sequence"/>
</dbReference>
<protein>
    <submittedName>
        <fullName evidence="8">LacI family transcriptional regulator</fullName>
    </submittedName>
</protein>
<keyword evidence="3" id="KW-0238">DNA-binding</keyword>
<dbReference type="PROSITE" id="PS50932">
    <property type="entry name" value="HTH_LACI_2"/>
    <property type="match status" value="1"/>
</dbReference>
<dbReference type="RefSeq" id="WP_237768822.1">
    <property type="nucleotide sequence ID" value="NZ_FOOI01000007.1"/>
</dbReference>
<keyword evidence="10" id="KW-1185">Reference proteome</keyword>
<feature type="domain" description="HTH lacI-type" evidence="6">
    <location>
        <begin position="6"/>
        <end position="60"/>
    </location>
</feature>
<dbReference type="InterPro" id="IPR046335">
    <property type="entry name" value="LacI/GalR-like_sensor"/>
</dbReference>
<keyword evidence="1" id="KW-0678">Repressor</keyword>
<dbReference type="Proteomes" id="UP000533017">
    <property type="component" value="Unassembled WGS sequence"/>
</dbReference>
<dbReference type="InterPro" id="IPR028082">
    <property type="entry name" value="Peripla_BP_I"/>
</dbReference>
<evidence type="ECO:0000256" key="4">
    <source>
        <dbReference type="ARBA" id="ARBA00023163"/>
    </source>
</evidence>
<accession>A0A1I2TN09</accession>
<gene>
    <name evidence="7" type="ORF">FHR37_002002</name>
    <name evidence="8" type="ORF">SAMN05421678_107258</name>
</gene>
<reference evidence="8 9" key="1">
    <citation type="submission" date="2016-10" db="EMBL/GenBank/DDBJ databases">
        <authorList>
            <person name="de Groot N.N."/>
        </authorList>
    </citation>
    <scope>NUCLEOTIDE SEQUENCE [LARGE SCALE GENOMIC DNA]</scope>
    <source>
        <strain evidence="8 9">CPCC 202808</strain>
    </source>
</reference>
<evidence type="ECO:0000313" key="10">
    <source>
        <dbReference type="Proteomes" id="UP000533017"/>
    </source>
</evidence>
<dbReference type="InterPro" id="IPR000843">
    <property type="entry name" value="HTH_LacI"/>
</dbReference>
<reference evidence="7 10" key="2">
    <citation type="submission" date="2020-07" db="EMBL/GenBank/DDBJ databases">
        <title>Sequencing the genomes of 1000 actinobacteria strains.</title>
        <authorList>
            <person name="Klenk H.-P."/>
        </authorList>
    </citation>
    <scope>NUCLEOTIDE SEQUENCE [LARGE SCALE GENOMIC DNA]</scope>
    <source>
        <strain evidence="7 10">DSM 45117</strain>
    </source>
</reference>
<sequence length="373" mass="39493">MSDRTPTIHDVAARCGVNASTVSRAFTRPERVSPTTRDRILATAAEMGYRPNAIARALPSGRTRTLGLLVPDITNPFFLDLIRGAERAATAAGYTLVLADTEETSQQETTVVERLTGAVDGFVLASSRASDERLREIHAKTRVVVVNRRVRPLPGVLIDSAHGTRQAAEHLASLGHRRIAYLAGPRASWSDARRWRTLQAVARHRDLEVVRIGPLAPTVDAGMAAADSAVLDDVTAVVTFNDLLAIGVLRRLRDRGIDVPGQISVVGCDDIFGADFCHPSLTTLAAPIESAGRSAVDLLLGLLASDRPRPGDAQGAEGGEGAEGAGAGEDVVLPTRLTIRESTGPAPGRARGRSPRQRAATDRRTARAVGATG</sequence>
<dbReference type="EMBL" id="JACBZA010000001">
    <property type="protein sequence ID" value="NYH83151.1"/>
    <property type="molecule type" value="Genomic_DNA"/>
</dbReference>
<dbReference type="Gene3D" id="1.10.260.40">
    <property type="entry name" value="lambda repressor-like DNA-binding domains"/>
    <property type="match status" value="1"/>
</dbReference>
<keyword evidence="4" id="KW-0804">Transcription</keyword>
<evidence type="ECO:0000256" key="2">
    <source>
        <dbReference type="ARBA" id="ARBA00023015"/>
    </source>
</evidence>
<dbReference type="EMBL" id="FOOI01000007">
    <property type="protein sequence ID" value="SFG66203.1"/>
    <property type="molecule type" value="Genomic_DNA"/>
</dbReference>